<sequence length="116" mass="12215">MMTHDTNTSADGDLAAFFDAGRQAGESPTGDFMMRLEADALRLQPVPQARTRGSVWGDLLRGLGGWPTVAGLTAAACAGVWIGVSPPDLMLTMLQDQSVIQNVDPLSGYDYAMLGG</sequence>
<evidence type="ECO:0000313" key="1">
    <source>
        <dbReference type="EMBL" id="SNR64689.1"/>
    </source>
</evidence>
<evidence type="ECO:0008006" key="3">
    <source>
        <dbReference type="Google" id="ProtNLM"/>
    </source>
</evidence>
<evidence type="ECO:0000313" key="2">
    <source>
        <dbReference type="Proteomes" id="UP000198417"/>
    </source>
</evidence>
<dbReference type="EMBL" id="FZNN01000014">
    <property type="protein sequence ID" value="SNR64689.1"/>
    <property type="molecule type" value="Genomic_DNA"/>
</dbReference>
<gene>
    <name evidence="1" type="ORF">SAMN06265370_11421</name>
</gene>
<name>A0A238Y2Z9_9RHOB</name>
<organism evidence="1 2">
    <name type="scientific">Puniceibacterium sediminis</name>
    <dbReference type="NCBI Taxonomy" id="1608407"/>
    <lineage>
        <taxon>Bacteria</taxon>
        <taxon>Pseudomonadati</taxon>
        <taxon>Pseudomonadota</taxon>
        <taxon>Alphaproteobacteria</taxon>
        <taxon>Rhodobacterales</taxon>
        <taxon>Paracoccaceae</taxon>
        <taxon>Puniceibacterium</taxon>
    </lineage>
</organism>
<accession>A0A238Y2Z9</accession>
<proteinExistence type="predicted"/>
<dbReference type="AlphaFoldDB" id="A0A238Y2Z9"/>
<reference evidence="1 2" key="1">
    <citation type="submission" date="2017-06" db="EMBL/GenBank/DDBJ databases">
        <authorList>
            <person name="Kim H.J."/>
            <person name="Triplett B.A."/>
        </authorList>
    </citation>
    <scope>NUCLEOTIDE SEQUENCE [LARGE SCALE GENOMIC DNA]</scope>
    <source>
        <strain evidence="1 2">DSM 29052</strain>
    </source>
</reference>
<dbReference type="Proteomes" id="UP000198417">
    <property type="component" value="Unassembled WGS sequence"/>
</dbReference>
<protein>
    <recommendedName>
        <fullName evidence="3">Dihydroorotate dehydrogenase</fullName>
    </recommendedName>
</protein>
<keyword evidence="2" id="KW-1185">Reference proteome</keyword>